<feature type="compositionally biased region" description="Low complexity" evidence="7">
    <location>
        <begin position="712"/>
        <end position="729"/>
    </location>
</feature>
<evidence type="ECO:0000256" key="6">
    <source>
        <dbReference type="ARBA" id="ARBA00023136"/>
    </source>
</evidence>
<dbReference type="SUPFAM" id="SSF52540">
    <property type="entry name" value="P-loop containing nucleoside triphosphate hydrolases"/>
    <property type="match status" value="1"/>
</dbReference>
<dbReference type="PANTHER" id="PTHR37937:SF1">
    <property type="entry name" value="CONJUGATIVE TRANSFER: DNA TRANSPORT"/>
    <property type="match status" value="1"/>
</dbReference>
<dbReference type="InterPro" id="IPR003688">
    <property type="entry name" value="TraG/VirD4"/>
</dbReference>
<organism evidence="9 10">
    <name type="scientific">Salinibacter ruber</name>
    <dbReference type="NCBI Taxonomy" id="146919"/>
    <lineage>
        <taxon>Bacteria</taxon>
        <taxon>Pseudomonadati</taxon>
        <taxon>Rhodothermota</taxon>
        <taxon>Rhodothermia</taxon>
        <taxon>Rhodothermales</taxon>
        <taxon>Salinibacteraceae</taxon>
        <taxon>Salinibacter</taxon>
    </lineage>
</organism>
<dbReference type="Proteomes" id="UP001155057">
    <property type="component" value="Unassembled WGS sequence"/>
</dbReference>
<proteinExistence type="inferred from homology"/>
<evidence type="ECO:0000256" key="7">
    <source>
        <dbReference type="SAM" id="MobiDB-lite"/>
    </source>
</evidence>
<accession>A0A9X2TH28</accession>
<evidence type="ECO:0000256" key="1">
    <source>
        <dbReference type="ARBA" id="ARBA00004651"/>
    </source>
</evidence>
<comment type="subcellular location">
    <subcellularLocation>
        <location evidence="1">Cell membrane</location>
        <topology evidence="1">Multi-pass membrane protein</topology>
    </subcellularLocation>
</comment>
<feature type="region of interest" description="Disordered" evidence="7">
    <location>
        <begin position="702"/>
        <end position="806"/>
    </location>
</feature>
<dbReference type="Pfam" id="PF02534">
    <property type="entry name" value="T4SS-DNA_transf"/>
    <property type="match status" value="1"/>
</dbReference>
<evidence type="ECO:0000256" key="4">
    <source>
        <dbReference type="ARBA" id="ARBA00022692"/>
    </source>
</evidence>
<keyword evidence="4 8" id="KW-0812">Transmembrane</keyword>
<name>A0A9X2TH28_9BACT</name>
<evidence type="ECO:0000256" key="2">
    <source>
        <dbReference type="ARBA" id="ARBA00008806"/>
    </source>
</evidence>
<dbReference type="PANTHER" id="PTHR37937">
    <property type="entry name" value="CONJUGATIVE TRANSFER: DNA TRANSPORT"/>
    <property type="match status" value="1"/>
</dbReference>
<evidence type="ECO:0000256" key="5">
    <source>
        <dbReference type="ARBA" id="ARBA00022989"/>
    </source>
</evidence>
<keyword evidence="3" id="KW-1003">Cell membrane</keyword>
<dbReference type="RefSeq" id="WP_259123738.1">
    <property type="nucleotide sequence ID" value="NZ_JANTZO010000005.1"/>
</dbReference>
<dbReference type="AlphaFoldDB" id="A0A9X2TH28"/>
<dbReference type="InterPro" id="IPR051539">
    <property type="entry name" value="T4SS-coupling_protein"/>
</dbReference>
<feature type="region of interest" description="Disordered" evidence="7">
    <location>
        <begin position="608"/>
        <end position="641"/>
    </location>
</feature>
<dbReference type="Gene3D" id="3.40.50.300">
    <property type="entry name" value="P-loop containing nucleotide triphosphate hydrolases"/>
    <property type="match status" value="1"/>
</dbReference>
<feature type="compositionally biased region" description="Basic and acidic residues" evidence="7">
    <location>
        <begin position="702"/>
        <end position="711"/>
    </location>
</feature>
<feature type="transmembrane region" description="Helical" evidence="8">
    <location>
        <begin position="152"/>
        <end position="173"/>
    </location>
</feature>
<comment type="similarity">
    <text evidence="2">Belongs to the VirD4/TraG family.</text>
</comment>
<sequence length="806" mass="89522">MPGLSDLPSEVYVQEDLQDPQLRSLSSYLVFTAVALVVAVAFSTQYFAYLLDFTSRLSTYPGSVTTPQEDIQVAFRYISFLLAGMGVVGLPLGYWYSKQPKTLRFRGAASICLLLLAAAPLFYVYSFEQRYSFWLILKWAYLYFDVPPLRPALYWSGGLGLGVALFGLCAVLVGTSGHTFEISGAYGSAHWGDGTWLAEGRPHTKSGRLLSQAEDRGVPIGWRGNRMLYDRAGLHTYVQAPTGSGKTVGFVVPTLLLHPGSLLAIDIKRELYHVAARRRHEINGKVCRLDPFARDIDPARYNPLDLVYTAPARQSADSTAIDDAQSIANSLVVKSEGSTQNPFFIDSARQMLWGLILYVCASQSRKEGDRHLGEVRRILMRPNGSGQDPDPGTLRWYLNKMQQEFDPQEANFECKRSVARVISQQGAQFAQMSGREFSSVASTARTQTAFLSSDHIQDSISETTFRFKEMQTRDNGLSVFLSLPADRLSDYYRWLRLMIISARTELIRLDPSERRADHPTLMMIEEAPRLGRMEAINEGVSLDRGAANIQYMIVAQSFNQLKDAYGEELANNILSNCRMKMMWGAATQSDAEMISGLCGQRTVAFQTSNTSESRSSGEGGKQKTVSQSIQEQSRDLVTPDEVSRISEDWTFVFTRGEAPLLLQRPNYVEDVEIFGDHADPHPEHASQEAIRQARQRRVELGIETPPERREQPSLPSGDGLPSSVPSSGSEGRGYTSPDLGVFEGLPDTPPSVQSSPESKDGRPRSTNPPPQHFDAVDDAQALGSDPTFDRFDTPSAENLKDELHSR</sequence>
<keyword evidence="5 8" id="KW-1133">Transmembrane helix</keyword>
<feature type="transmembrane region" description="Helical" evidence="8">
    <location>
        <begin position="108"/>
        <end position="125"/>
    </location>
</feature>
<evidence type="ECO:0000256" key="3">
    <source>
        <dbReference type="ARBA" id="ARBA00022475"/>
    </source>
</evidence>
<dbReference type="GO" id="GO:0005886">
    <property type="term" value="C:plasma membrane"/>
    <property type="evidence" value="ECO:0007669"/>
    <property type="project" value="UniProtKB-SubCell"/>
</dbReference>
<dbReference type="EMBL" id="JANUAE010000004">
    <property type="protein sequence ID" value="MCS3709841.1"/>
    <property type="molecule type" value="Genomic_DNA"/>
</dbReference>
<reference evidence="9" key="1">
    <citation type="submission" date="2022-08" db="EMBL/GenBank/DDBJ databases">
        <title>Genomic Encyclopedia of Type Strains, Phase V (KMG-V): Genome sequencing to study the core and pangenomes of soil and plant-associated prokaryotes.</title>
        <authorList>
            <person name="Whitman W."/>
        </authorList>
    </citation>
    <scope>NUCLEOTIDE SEQUENCE</scope>
    <source>
        <strain evidence="9">SP3049</strain>
    </source>
</reference>
<feature type="compositionally biased region" description="Basic and acidic residues" evidence="7">
    <location>
        <begin position="787"/>
        <end position="806"/>
    </location>
</feature>
<protein>
    <submittedName>
        <fullName evidence="9">Type IV secretion system protein VirD4</fullName>
    </submittedName>
</protein>
<evidence type="ECO:0000313" key="9">
    <source>
        <dbReference type="EMBL" id="MCS3709841.1"/>
    </source>
</evidence>
<feature type="transmembrane region" description="Helical" evidence="8">
    <location>
        <begin position="28"/>
        <end position="51"/>
    </location>
</feature>
<evidence type="ECO:0000256" key="8">
    <source>
        <dbReference type="SAM" id="Phobius"/>
    </source>
</evidence>
<dbReference type="InterPro" id="IPR027417">
    <property type="entry name" value="P-loop_NTPase"/>
</dbReference>
<evidence type="ECO:0000313" key="10">
    <source>
        <dbReference type="Proteomes" id="UP001155057"/>
    </source>
</evidence>
<comment type="caution">
    <text evidence="9">The sequence shown here is derived from an EMBL/GenBank/DDBJ whole genome shotgun (WGS) entry which is preliminary data.</text>
</comment>
<feature type="transmembrane region" description="Helical" evidence="8">
    <location>
        <begin position="71"/>
        <end position="96"/>
    </location>
</feature>
<keyword evidence="6 8" id="KW-0472">Membrane</keyword>
<dbReference type="CDD" id="cd01127">
    <property type="entry name" value="TrwB_TraG_TraD_VirD4"/>
    <property type="match status" value="2"/>
</dbReference>
<gene>
    <name evidence="9" type="ORF">GGP61_001445</name>
</gene>